<proteinExistence type="predicted"/>
<evidence type="ECO:0000313" key="1">
    <source>
        <dbReference type="EMBL" id="ATL91292.1"/>
    </source>
</evidence>
<dbReference type="EMBL" id="CP023819">
    <property type="protein sequence ID" value="ATL91292.1"/>
    <property type="molecule type" value="Genomic_DNA"/>
</dbReference>
<reference evidence="1 2" key="1">
    <citation type="submission" date="2017-10" db="EMBL/GenBank/DDBJ databases">
        <title>Complete Genome Sequence of Faecalibacterium prausnitzii isolated from the gut of healthy adult Indian.</title>
        <authorList>
            <person name="Bag S."/>
            <person name="Ghosh T.S."/>
            <person name="Das B."/>
        </authorList>
    </citation>
    <scope>NUCLEOTIDE SEQUENCE [LARGE SCALE GENOMIC DNA]</scope>
    <source>
        <strain evidence="1 2">Indica</strain>
    </source>
</reference>
<dbReference type="AlphaFoldDB" id="A0A291TDS6"/>
<evidence type="ECO:0000313" key="2">
    <source>
        <dbReference type="Proteomes" id="UP000223709"/>
    </source>
</evidence>
<gene>
    <name evidence="1" type="ORF">CRH10_04610</name>
</gene>
<organism evidence="1 2">
    <name type="scientific">Faecalibacterium prausnitzii</name>
    <dbReference type="NCBI Taxonomy" id="853"/>
    <lineage>
        <taxon>Bacteria</taxon>
        <taxon>Bacillati</taxon>
        <taxon>Bacillota</taxon>
        <taxon>Clostridia</taxon>
        <taxon>Eubacteriales</taxon>
        <taxon>Oscillospiraceae</taxon>
        <taxon>Faecalibacterium</taxon>
    </lineage>
</organism>
<dbReference type="Proteomes" id="UP000223709">
    <property type="component" value="Chromosome"/>
</dbReference>
<dbReference type="Gene3D" id="2.40.128.20">
    <property type="match status" value="1"/>
</dbReference>
<sequence>MDENEAAAAQLLNDLTGSYQELWPVILADEYKQTWLDDCTALVGEENAEAAFEKLSSMVTGDVYGEDAVEAYANGGGAYFCGFTNDLATLTFDGETSTISGTDKDGNELFSHTYHYIGMEPVRGLYEFESDDADSGEFTYFFLAPDTSAETYHIEFRYGSDADALSQYDAGDYAYWLASGISTDCDQTMIDNCIELFCTENLAG</sequence>
<accession>A0A291TDS6</accession>
<name>A0A291TDS6_9FIRM</name>
<protein>
    <submittedName>
        <fullName evidence="1">Uncharacterized protein</fullName>
    </submittedName>
</protein>
<dbReference type="InterPro" id="IPR012674">
    <property type="entry name" value="Calycin"/>
</dbReference>